<dbReference type="EMBL" id="AFXZ01000038">
    <property type="protein sequence ID" value="EGV42865.1"/>
    <property type="molecule type" value="Genomic_DNA"/>
</dbReference>
<keyword evidence="6 10" id="KW-0812">Transmembrane</keyword>
<keyword evidence="2" id="KW-0813">Transport</keyword>
<keyword evidence="5" id="KW-0633">Potassium transport</keyword>
<keyword evidence="3" id="KW-0050">Antiport</keyword>
<evidence type="ECO:0000256" key="1">
    <source>
        <dbReference type="ARBA" id="ARBA00004651"/>
    </source>
</evidence>
<accession>G2EF80</accession>
<keyword evidence="4" id="KW-1003">Cell membrane</keyword>
<keyword evidence="13" id="KW-1185">Reference proteome</keyword>
<reference evidence="12 13" key="1">
    <citation type="journal article" date="2008" name="Int. J. Syst. Evol. Microbiol.">
        <title>Bizionia argentinensis sp. nov., isolated from surface marine water in Antarctica.</title>
        <authorList>
            <person name="Bercovich A."/>
            <person name="Vazquez S.C."/>
            <person name="Yankilevich P."/>
            <person name="Coria S.H."/>
            <person name="Foti M."/>
            <person name="Hernandez E."/>
            <person name="Vidal A."/>
            <person name="Ruberto L."/>
            <person name="Melo C."/>
            <person name="Marenssi S."/>
            <person name="Criscuolo M."/>
            <person name="Memoli M."/>
            <person name="Arguelles M."/>
            <person name="Mac Cormack W.P."/>
        </authorList>
    </citation>
    <scope>NUCLEOTIDE SEQUENCE [LARGE SCALE GENOMIC DNA]</scope>
    <source>
        <strain evidence="12 13">JUB59</strain>
    </source>
</reference>
<evidence type="ECO:0000256" key="8">
    <source>
        <dbReference type="ARBA" id="ARBA00023065"/>
    </source>
</evidence>
<dbReference type="Pfam" id="PF02080">
    <property type="entry name" value="TrkA_C"/>
    <property type="match status" value="1"/>
</dbReference>
<dbReference type="SUPFAM" id="SSF116726">
    <property type="entry name" value="TrkA C-terminal domain-like"/>
    <property type="match status" value="1"/>
</dbReference>
<keyword evidence="9 10" id="KW-0472">Membrane</keyword>
<evidence type="ECO:0000256" key="6">
    <source>
        <dbReference type="ARBA" id="ARBA00022692"/>
    </source>
</evidence>
<dbReference type="RefSeq" id="WP_008638262.1">
    <property type="nucleotide sequence ID" value="NZ_AFXZ01000038.1"/>
</dbReference>
<dbReference type="InterPro" id="IPR006037">
    <property type="entry name" value="RCK_C"/>
</dbReference>
<evidence type="ECO:0000256" key="4">
    <source>
        <dbReference type="ARBA" id="ARBA00022475"/>
    </source>
</evidence>
<comment type="subcellular location">
    <subcellularLocation>
        <location evidence="1">Cell membrane</location>
        <topology evidence="1">Multi-pass membrane protein</topology>
    </subcellularLocation>
</comment>
<evidence type="ECO:0000313" key="12">
    <source>
        <dbReference type="EMBL" id="EGV42865.1"/>
    </source>
</evidence>
<evidence type="ECO:0000256" key="2">
    <source>
        <dbReference type="ARBA" id="ARBA00022448"/>
    </source>
</evidence>
<evidence type="ECO:0000313" key="13">
    <source>
        <dbReference type="Proteomes" id="UP000003730"/>
    </source>
</evidence>
<protein>
    <submittedName>
        <fullName evidence="12">Potassium/proton antiporter</fullName>
    </submittedName>
</protein>
<keyword evidence="7 10" id="KW-1133">Transmembrane helix</keyword>
<evidence type="ECO:0000259" key="11">
    <source>
        <dbReference type="PROSITE" id="PS51202"/>
    </source>
</evidence>
<feature type="transmembrane region" description="Helical" evidence="10">
    <location>
        <begin position="184"/>
        <end position="206"/>
    </location>
</feature>
<dbReference type="Proteomes" id="UP000003730">
    <property type="component" value="Unassembled WGS sequence"/>
</dbReference>
<feature type="transmembrane region" description="Helical" evidence="10">
    <location>
        <begin position="218"/>
        <end position="236"/>
    </location>
</feature>
<evidence type="ECO:0000256" key="7">
    <source>
        <dbReference type="ARBA" id="ARBA00022989"/>
    </source>
</evidence>
<keyword evidence="8" id="KW-0406">Ion transport</keyword>
<feature type="transmembrane region" description="Helical" evidence="10">
    <location>
        <begin position="299"/>
        <end position="323"/>
    </location>
</feature>
<feature type="transmembrane region" description="Helical" evidence="10">
    <location>
        <begin position="60"/>
        <end position="79"/>
    </location>
</feature>
<dbReference type="GO" id="GO:0015297">
    <property type="term" value="F:antiporter activity"/>
    <property type="evidence" value="ECO:0007669"/>
    <property type="project" value="UniProtKB-KW"/>
</dbReference>
<dbReference type="NCBIfam" id="NF003716">
    <property type="entry name" value="PRK05326.1-3"/>
    <property type="match status" value="1"/>
</dbReference>
<dbReference type="NCBIfam" id="NF003715">
    <property type="entry name" value="PRK05326.1-2"/>
    <property type="match status" value="1"/>
</dbReference>
<dbReference type="PATRIC" id="fig|1046627.3.peg.2172"/>
<dbReference type="Gene3D" id="3.30.70.1450">
    <property type="entry name" value="Regulator of K+ conductance, C-terminal domain"/>
    <property type="match status" value="1"/>
</dbReference>
<dbReference type="InterPro" id="IPR006153">
    <property type="entry name" value="Cation/H_exchanger_TM"/>
</dbReference>
<proteinExistence type="predicted"/>
<dbReference type="Gene3D" id="1.20.1530.20">
    <property type="match status" value="1"/>
</dbReference>
<dbReference type="eggNOG" id="COG3263">
    <property type="taxonomic scope" value="Bacteria"/>
</dbReference>
<evidence type="ECO:0000256" key="9">
    <source>
        <dbReference type="ARBA" id="ARBA00023136"/>
    </source>
</evidence>
<comment type="caution">
    <text evidence="12">The sequence shown here is derived from an EMBL/GenBank/DDBJ whole genome shotgun (WGS) entry which is preliminary data.</text>
</comment>
<name>G2EF80_9FLAO</name>
<dbReference type="GO" id="GO:1902600">
    <property type="term" value="P:proton transmembrane transport"/>
    <property type="evidence" value="ECO:0007669"/>
    <property type="project" value="InterPro"/>
</dbReference>
<dbReference type="PROSITE" id="PS51202">
    <property type="entry name" value="RCK_C"/>
    <property type="match status" value="1"/>
</dbReference>
<keyword evidence="5" id="KW-0630">Potassium</keyword>
<dbReference type="GO" id="GO:0005886">
    <property type="term" value="C:plasma membrane"/>
    <property type="evidence" value="ECO:0007669"/>
    <property type="project" value="UniProtKB-SubCell"/>
</dbReference>
<dbReference type="PANTHER" id="PTHR32507">
    <property type="entry name" value="NA(+)/H(+) ANTIPORTER 1"/>
    <property type="match status" value="1"/>
</dbReference>
<dbReference type="OrthoDB" id="9810759at2"/>
<dbReference type="AlphaFoldDB" id="G2EF80"/>
<feature type="domain" description="RCK C-terminal" evidence="11">
    <location>
        <begin position="404"/>
        <end position="486"/>
    </location>
</feature>
<feature type="transmembrane region" description="Helical" evidence="10">
    <location>
        <begin position="242"/>
        <end position="259"/>
    </location>
</feature>
<dbReference type="InterPro" id="IPR036721">
    <property type="entry name" value="RCK_C_sf"/>
</dbReference>
<feature type="transmembrane region" description="Helical" evidence="10">
    <location>
        <begin position="6"/>
        <end position="22"/>
    </location>
</feature>
<gene>
    <name evidence="12" type="ORF">BZARG_2014</name>
</gene>
<feature type="transmembrane region" description="Helical" evidence="10">
    <location>
        <begin position="367"/>
        <end position="390"/>
    </location>
</feature>
<organism evidence="12 13">
    <name type="scientific">Bizionia argentinensis JUB59</name>
    <dbReference type="NCBI Taxonomy" id="1046627"/>
    <lineage>
        <taxon>Bacteria</taxon>
        <taxon>Pseudomonadati</taxon>
        <taxon>Bacteroidota</taxon>
        <taxon>Flavobacteriia</taxon>
        <taxon>Flavobacteriales</taxon>
        <taxon>Flavobacteriaceae</taxon>
        <taxon>Bizionia</taxon>
    </lineage>
</organism>
<feature type="transmembrane region" description="Helical" evidence="10">
    <location>
        <begin position="271"/>
        <end position="293"/>
    </location>
</feature>
<dbReference type="GO" id="GO:0008324">
    <property type="term" value="F:monoatomic cation transmembrane transporter activity"/>
    <property type="evidence" value="ECO:0007669"/>
    <property type="project" value="InterPro"/>
</dbReference>
<feature type="transmembrane region" description="Helical" evidence="10">
    <location>
        <begin position="34"/>
        <end position="54"/>
    </location>
</feature>
<sequence length="493" mass="54346">MNLTIENILLIGSLLLFVSIVVGKTSYKFGVPTLLLFLGIGMLVGSDGIGDIYFNDPERAQFIGIVSLNFILFSGGLDTSWKAVKPILWEGLVLSTVGVLLTAVTLGVFVWYVTDFTIYESMLLGSIVSSTDAAAVFSILRSKSLALKKNLRPTLELESGSNDPMAYVLTIAFLTLVINQDLSLWSIIPFFLQQMVIGAIAGLVLGRFSKFIINKIKLGFEGLYPVLVIALMFITFSATDFVGGNGFLAIYICAVYLGNQDLIHKRAILQFFDGMAWLMQIVLFLTLGLLVYPSEIVPYLGIGLLISLFLILVARPVSVLISLMFFKMKLRRRFYISWVGLRGAVPIVFATYPLLAGIDKADMIFNIVFFISVTSILIQGTTLSIVAKWLKVGVPEKSKKVNEIDLLLSNLPKASMQEFEITSDYWAVNKRIVDLDFPASAFIIMIKRNGTYLRPGGSTVIEVNDILMVIADSQEDFIAVNGSLNKKAVKQKG</sequence>
<dbReference type="GO" id="GO:0006813">
    <property type="term" value="P:potassium ion transport"/>
    <property type="evidence" value="ECO:0007669"/>
    <property type="project" value="UniProtKB-KW"/>
</dbReference>
<evidence type="ECO:0000256" key="5">
    <source>
        <dbReference type="ARBA" id="ARBA00022538"/>
    </source>
</evidence>
<feature type="transmembrane region" description="Helical" evidence="10">
    <location>
        <begin position="91"/>
        <end position="112"/>
    </location>
</feature>
<evidence type="ECO:0000256" key="10">
    <source>
        <dbReference type="SAM" id="Phobius"/>
    </source>
</evidence>
<evidence type="ECO:0000256" key="3">
    <source>
        <dbReference type="ARBA" id="ARBA00022449"/>
    </source>
</evidence>
<dbReference type="InterPro" id="IPR038770">
    <property type="entry name" value="Na+/solute_symporter_sf"/>
</dbReference>
<feature type="transmembrane region" description="Helical" evidence="10">
    <location>
        <begin position="335"/>
        <end position="355"/>
    </location>
</feature>
<dbReference type="Pfam" id="PF00999">
    <property type="entry name" value="Na_H_Exchanger"/>
    <property type="match status" value="1"/>
</dbReference>
<dbReference type="PANTHER" id="PTHR32507:SF7">
    <property type="entry name" value="K(+)_H(+) ANTIPORTER NHAP2"/>
    <property type="match status" value="1"/>
</dbReference>